<dbReference type="EMBL" id="AWVF01000184">
    <property type="protein sequence ID" value="ERJ96145.1"/>
    <property type="molecule type" value="Genomic_DNA"/>
</dbReference>
<dbReference type="HOGENOM" id="CLU_1309365_0_0_9"/>
<reference evidence="1 2" key="1">
    <citation type="submission" date="2013-07" db="EMBL/GenBank/DDBJ databases">
        <authorList>
            <person name="Weinstock G."/>
            <person name="Sodergren E."/>
            <person name="Wylie T."/>
            <person name="Fulton L."/>
            <person name="Fulton R."/>
            <person name="Fronick C."/>
            <person name="O'Laughlin M."/>
            <person name="Godfrey J."/>
            <person name="Miner T."/>
            <person name="Herter B."/>
            <person name="Appelbaum E."/>
            <person name="Cordes M."/>
            <person name="Lek S."/>
            <person name="Wollam A."/>
            <person name="Pepin K.H."/>
            <person name="Palsikar V.B."/>
            <person name="Mitreva M."/>
            <person name="Wilson R.K."/>
        </authorList>
    </citation>
    <scope>NUCLEOTIDE SEQUENCE [LARGE SCALE GENOMIC DNA]</scope>
    <source>
        <strain evidence="1 2">ATCC 27760</strain>
    </source>
</reference>
<dbReference type="STRING" id="411473.RUMCAL_01507"/>
<keyword evidence="2" id="KW-1185">Reference proteome</keyword>
<dbReference type="eggNOG" id="ENOG502ZXS5">
    <property type="taxonomic scope" value="Bacteria"/>
</dbReference>
<evidence type="ECO:0000313" key="1">
    <source>
        <dbReference type="EMBL" id="ERJ96145.1"/>
    </source>
</evidence>
<dbReference type="OrthoDB" id="1822849at2"/>
<protein>
    <submittedName>
        <fullName evidence="1">Uncharacterized protein</fullName>
    </submittedName>
</protein>
<accession>U2KVQ0</accession>
<organism evidence="1 2">
    <name type="scientific">Ruminococcus callidus ATCC 27760</name>
    <dbReference type="NCBI Taxonomy" id="411473"/>
    <lineage>
        <taxon>Bacteria</taxon>
        <taxon>Bacillati</taxon>
        <taxon>Bacillota</taxon>
        <taxon>Clostridia</taxon>
        <taxon>Eubacteriales</taxon>
        <taxon>Oscillospiraceae</taxon>
        <taxon>Ruminococcus</taxon>
    </lineage>
</organism>
<evidence type="ECO:0000313" key="2">
    <source>
        <dbReference type="Proteomes" id="UP000016662"/>
    </source>
</evidence>
<dbReference type="AlphaFoldDB" id="U2KVQ0"/>
<comment type="caution">
    <text evidence="1">The sequence shown here is derived from an EMBL/GenBank/DDBJ whole genome shotgun (WGS) entry which is preliminary data.</text>
</comment>
<proteinExistence type="predicted"/>
<sequence length="210" mass="25007">MKKMTNDYFLKFCDIVERSMPDPSQFDNCRKDMIDASFDDRNEVFVYTDTSHNMEVLKLDEYTKEFEKRRRNEIPNLKEHQPSAVDAVCVSKDNEWFLIEFKNEPIKNILKSTPKKMLSSVWLIAYLYSTLSEQISDEKDILKFARENITFITVVSSEKNENLEETIGATWEKDGPFYTPLKFMKYKGYYFKDVYVLTEKGLRFFIESFE</sequence>
<name>U2KVQ0_9FIRM</name>
<gene>
    <name evidence="1" type="ORF">RUMCAL_01507</name>
</gene>
<dbReference type="GeneID" id="93692683"/>
<dbReference type="Proteomes" id="UP000016662">
    <property type="component" value="Unassembled WGS sequence"/>
</dbReference>
<dbReference type="RefSeq" id="WP_021682978.1">
    <property type="nucleotide sequence ID" value="NZ_KI260452.1"/>
</dbReference>